<dbReference type="Proteomes" id="UP000593566">
    <property type="component" value="Unassembled WGS sequence"/>
</dbReference>
<evidence type="ECO:0000259" key="2">
    <source>
        <dbReference type="Pfam" id="PF00175"/>
    </source>
</evidence>
<reference evidence="3 4" key="1">
    <citation type="journal article" date="2020" name="Genomics">
        <title>Complete, high-quality genomes from long-read metagenomic sequencing of two wolf lichen thalli reveals enigmatic genome architecture.</title>
        <authorList>
            <person name="McKenzie S.K."/>
            <person name="Walston R.F."/>
            <person name="Allen J.L."/>
        </authorList>
    </citation>
    <scope>NUCLEOTIDE SEQUENCE [LARGE SCALE GENOMIC DNA]</scope>
    <source>
        <strain evidence="3">WasteWater1</strain>
    </source>
</reference>
<comment type="caution">
    <text evidence="3">The sequence shown here is derived from an EMBL/GenBank/DDBJ whole genome shotgun (WGS) entry which is preliminary data.</text>
</comment>
<organism evidence="3 4">
    <name type="scientific">Letharia lupina</name>
    <dbReference type="NCBI Taxonomy" id="560253"/>
    <lineage>
        <taxon>Eukaryota</taxon>
        <taxon>Fungi</taxon>
        <taxon>Dikarya</taxon>
        <taxon>Ascomycota</taxon>
        <taxon>Pezizomycotina</taxon>
        <taxon>Lecanoromycetes</taxon>
        <taxon>OSLEUM clade</taxon>
        <taxon>Lecanoromycetidae</taxon>
        <taxon>Lecanorales</taxon>
        <taxon>Lecanorineae</taxon>
        <taxon>Parmeliaceae</taxon>
        <taxon>Letharia</taxon>
    </lineage>
</organism>
<dbReference type="SUPFAM" id="SSF52343">
    <property type="entry name" value="Ferredoxin reductase-like, C-terminal NADP-linked domain"/>
    <property type="match status" value="1"/>
</dbReference>
<evidence type="ECO:0000313" key="3">
    <source>
        <dbReference type="EMBL" id="KAF6230416.1"/>
    </source>
</evidence>
<feature type="domain" description="Oxidoreductase FAD/NAD(P)-binding" evidence="2">
    <location>
        <begin position="1"/>
        <end position="111"/>
    </location>
</feature>
<protein>
    <recommendedName>
        <fullName evidence="2">Oxidoreductase FAD/NAD(P)-binding domain-containing protein</fullName>
    </recommendedName>
</protein>
<dbReference type="PANTHER" id="PTHR19384">
    <property type="entry name" value="NITRIC OXIDE SYNTHASE-RELATED"/>
    <property type="match status" value="1"/>
</dbReference>
<name>A0A8H6KZY9_9LECA</name>
<dbReference type="GO" id="GO:0050660">
    <property type="term" value="F:flavin adenine dinucleotide binding"/>
    <property type="evidence" value="ECO:0007669"/>
    <property type="project" value="TreeGrafter"/>
</dbReference>
<gene>
    <name evidence="3" type="ORF">HO133_004758</name>
</gene>
<proteinExistence type="predicted"/>
<dbReference type="InterPro" id="IPR001433">
    <property type="entry name" value="OxRdtase_FAD/NAD-bd"/>
</dbReference>
<accession>A0A8H6KZY9</accession>
<evidence type="ECO:0000313" key="4">
    <source>
        <dbReference type="Proteomes" id="UP000593566"/>
    </source>
</evidence>
<dbReference type="GeneID" id="59333164"/>
<dbReference type="Pfam" id="PF00175">
    <property type="entry name" value="NAD_binding_1"/>
    <property type="match status" value="1"/>
</dbReference>
<keyword evidence="1" id="KW-0285">Flavoprotein</keyword>
<dbReference type="GO" id="GO:0010181">
    <property type="term" value="F:FMN binding"/>
    <property type="evidence" value="ECO:0007669"/>
    <property type="project" value="TreeGrafter"/>
</dbReference>
<dbReference type="PANTHER" id="PTHR19384:SF127">
    <property type="entry name" value="BIFUNCTIONAL CYTOCHROME P450_NADPH--P450 REDUCTASE"/>
    <property type="match status" value="1"/>
</dbReference>
<dbReference type="RefSeq" id="XP_037157673.1">
    <property type="nucleotide sequence ID" value="XM_037295672.1"/>
</dbReference>
<dbReference type="GO" id="GO:0005829">
    <property type="term" value="C:cytosol"/>
    <property type="evidence" value="ECO:0007669"/>
    <property type="project" value="TreeGrafter"/>
</dbReference>
<dbReference type="InterPro" id="IPR039261">
    <property type="entry name" value="FNR_nucleotide-bd"/>
</dbReference>
<evidence type="ECO:0000256" key="1">
    <source>
        <dbReference type="ARBA" id="ARBA00022630"/>
    </source>
</evidence>
<dbReference type="AlphaFoldDB" id="A0A8H6KZY9"/>
<keyword evidence="4" id="KW-1185">Reference proteome</keyword>
<dbReference type="EMBL" id="JACCJB010000002">
    <property type="protein sequence ID" value="KAF6230416.1"/>
    <property type="molecule type" value="Genomic_DNA"/>
</dbReference>
<dbReference type="GO" id="GO:0003958">
    <property type="term" value="F:NADPH-hemoprotein reductase activity"/>
    <property type="evidence" value="ECO:0007669"/>
    <property type="project" value="TreeGrafter"/>
</dbReference>
<sequence>MICAGTGLAPVCAFAQQYVEHISADRTVAPTLLFIGCRHLEKDALSLDQFNEWKEKRAVQVKRAATRSPEESEGCKYVQHLLWEERESVRGLWSKGAGIYVCRNGRMAEEVDSVLVKIWVEKTGKSEEDARE</sequence>
<dbReference type="Gene3D" id="3.40.50.80">
    <property type="entry name" value="Nucleotide-binding domain of ferredoxin-NADP reductase (FNR) module"/>
    <property type="match status" value="1"/>
</dbReference>